<keyword evidence="2 6" id="KW-0645">Protease</keyword>
<dbReference type="InterPro" id="IPR021109">
    <property type="entry name" value="Peptidase_aspartic_dom_sf"/>
</dbReference>
<dbReference type="InterPro" id="IPR034163">
    <property type="entry name" value="Aspergillopepsin-like_cat_dom"/>
</dbReference>
<evidence type="ECO:0000313" key="9">
    <source>
        <dbReference type="EMBL" id="KAI1855006.1"/>
    </source>
</evidence>
<dbReference type="Proteomes" id="UP000829685">
    <property type="component" value="Unassembled WGS sequence"/>
</dbReference>
<dbReference type="GO" id="GO:0006508">
    <property type="term" value="P:proteolysis"/>
    <property type="evidence" value="ECO:0007669"/>
    <property type="project" value="UniProtKB-KW"/>
</dbReference>
<feature type="active site" evidence="5">
    <location>
        <position position="293"/>
    </location>
</feature>
<dbReference type="PROSITE" id="PS00141">
    <property type="entry name" value="ASP_PROTEASE"/>
    <property type="match status" value="1"/>
</dbReference>
<evidence type="ECO:0000256" key="1">
    <source>
        <dbReference type="ARBA" id="ARBA00007447"/>
    </source>
</evidence>
<evidence type="ECO:0000256" key="4">
    <source>
        <dbReference type="ARBA" id="ARBA00022801"/>
    </source>
</evidence>
<dbReference type="AlphaFoldDB" id="A0A9P9WAA1"/>
<dbReference type="SUPFAM" id="SSF50630">
    <property type="entry name" value="Acid proteases"/>
    <property type="match status" value="1"/>
</dbReference>
<feature type="domain" description="Peptidase A1" evidence="8">
    <location>
        <begin position="92"/>
        <end position="402"/>
    </location>
</feature>
<dbReference type="OrthoDB" id="2747330at2759"/>
<organism evidence="9 10">
    <name type="scientific">Neoarthrinium moseri</name>
    <dbReference type="NCBI Taxonomy" id="1658444"/>
    <lineage>
        <taxon>Eukaryota</taxon>
        <taxon>Fungi</taxon>
        <taxon>Dikarya</taxon>
        <taxon>Ascomycota</taxon>
        <taxon>Pezizomycotina</taxon>
        <taxon>Sordariomycetes</taxon>
        <taxon>Xylariomycetidae</taxon>
        <taxon>Amphisphaeriales</taxon>
        <taxon>Apiosporaceae</taxon>
        <taxon>Neoarthrinium</taxon>
    </lineage>
</organism>
<evidence type="ECO:0000256" key="6">
    <source>
        <dbReference type="RuleBase" id="RU000454"/>
    </source>
</evidence>
<dbReference type="InterPro" id="IPR001969">
    <property type="entry name" value="Aspartic_peptidase_AS"/>
</dbReference>
<evidence type="ECO:0000259" key="8">
    <source>
        <dbReference type="PROSITE" id="PS51767"/>
    </source>
</evidence>
<keyword evidence="3 6" id="KW-0064">Aspartyl protease</keyword>
<gene>
    <name evidence="9" type="ORF">JX265_012361</name>
</gene>
<evidence type="ECO:0000256" key="5">
    <source>
        <dbReference type="PIRSR" id="PIRSR601461-1"/>
    </source>
</evidence>
<feature type="chain" id="PRO_5040262458" description="Peptidase A1 domain-containing protein" evidence="7">
    <location>
        <begin position="21"/>
        <end position="406"/>
    </location>
</feature>
<feature type="signal peptide" evidence="7">
    <location>
        <begin position="1"/>
        <end position="20"/>
    </location>
</feature>
<reference evidence="9" key="1">
    <citation type="submission" date="2021-03" db="EMBL/GenBank/DDBJ databases">
        <title>Revisited historic fungal species revealed as producer of novel bioactive compounds through whole genome sequencing and comparative genomics.</title>
        <authorList>
            <person name="Vignolle G.A."/>
            <person name="Hochenegger N."/>
            <person name="Mach R.L."/>
            <person name="Mach-Aigner A.R."/>
            <person name="Javad Rahimi M."/>
            <person name="Salim K.A."/>
            <person name="Chan C.M."/>
            <person name="Lim L.B.L."/>
            <person name="Cai F."/>
            <person name="Druzhinina I.S."/>
            <person name="U'Ren J.M."/>
            <person name="Derntl C."/>
        </authorList>
    </citation>
    <scope>NUCLEOTIDE SEQUENCE</scope>
    <source>
        <strain evidence="9">TUCIM 5799</strain>
    </source>
</reference>
<dbReference type="PROSITE" id="PS51767">
    <property type="entry name" value="PEPTIDASE_A1"/>
    <property type="match status" value="1"/>
</dbReference>
<dbReference type="FunFam" id="2.40.70.10:FF:000024">
    <property type="entry name" value="Endothiapepsin"/>
    <property type="match status" value="1"/>
</dbReference>
<evidence type="ECO:0000256" key="7">
    <source>
        <dbReference type="SAM" id="SignalP"/>
    </source>
</evidence>
<dbReference type="PANTHER" id="PTHR47966">
    <property type="entry name" value="BETA-SITE APP-CLEAVING ENZYME, ISOFORM A-RELATED"/>
    <property type="match status" value="1"/>
</dbReference>
<sequence>MKTAQNLLLALAACASLVSAAPVEGPQTHDFTVHQVRNPHYVKSGAHALAKAYRKYGKPLPESLVTALNNSHAKRATTGSAVTTPEDSDTEYLTPVSIGTPATTLNLDFDTGSADLWVFSTELSSSTQSGHSVYNPSKSSTAKKLSGSTWSISYGDGSGASGDVYTDVVNIGGVSFATQAVEAASKVSSQFVQDTNNDGLVGLAFSSINTVSPNAQKTFFDNVKSSLSSPLFAVDLKHNQPGTYEFGKTTSSKYTGSIAYTSVDTSEGFWDFTASSYKVGSTSYSTKLTGIADTGTTLLLLPASVVKNYYSKVSGAVNSSSEGGYVFPCSATLPTFTYTVGSVSIVIPADYMNFSPVSDGSSTCFGGLQSSADIGINIFGDVALKAAYVVFNGASTPQVGFATKSL</sequence>
<comment type="similarity">
    <text evidence="1 6">Belongs to the peptidase A1 family.</text>
</comment>
<evidence type="ECO:0000256" key="3">
    <source>
        <dbReference type="ARBA" id="ARBA00022750"/>
    </source>
</evidence>
<keyword evidence="4 6" id="KW-0378">Hydrolase</keyword>
<feature type="active site" evidence="5">
    <location>
        <position position="110"/>
    </location>
</feature>
<protein>
    <recommendedName>
        <fullName evidence="8">Peptidase A1 domain-containing protein</fullName>
    </recommendedName>
</protein>
<dbReference type="GO" id="GO:0004190">
    <property type="term" value="F:aspartic-type endopeptidase activity"/>
    <property type="evidence" value="ECO:0007669"/>
    <property type="project" value="UniProtKB-KW"/>
</dbReference>
<dbReference type="EMBL" id="JAFIMR010000052">
    <property type="protein sequence ID" value="KAI1855006.1"/>
    <property type="molecule type" value="Genomic_DNA"/>
</dbReference>
<keyword evidence="10" id="KW-1185">Reference proteome</keyword>
<comment type="caution">
    <text evidence="9">The sequence shown here is derived from an EMBL/GenBank/DDBJ whole genome shotgun (WGS) entry which is preliminary data.</text>
</comment>
<evidence type="ECO:0000256" key="2">
    <source>
        <dbReference type="ARBA" id="ARBA00022670"/>
    </source>
</evidence>
<dbReference type="InterPro" id="IPR033121">
    <property type="entry name" value="PEPTIDASE_A1"/>
</dbReference>
<dbReference type="CDD" id="cd06097">
    <property type="entry name" value="Aspergillopepsin_like"/>
    <property type="match status" value="1"/>
</dbReference>
<dbReference type="InterPro" id="IPR001461">
    <property type="entry name" value="Aspartic_peptidase_A1"/>
</dbReference>
<accession>A0A9P9WAA1</accession>
<proteinExistence type="inferred from homology"/>
<dbReference type="Gene3D" id="2.40.70.10">
    <property type="entry name" value="Acid Proteases"/>
    <property type="match status" value="2"/>
</dbReference>
<name>A0A9P9WAA1_9PEZI</name>
<keyword evidence="7" id="KW-0732">Signal</keyword>
<dbReference type="PRINTS" id="PR00792">
    <property type="entry name" value="PEPSIN"/>
</dbReference>
<evidence type="ECO:0000313" key="10">
    <source>
        <dbReference type="Proteomes" id="UP000829685"/>
    </source>
</evidence>
<dbReference type="PANTHER" id="PTHR47966:SF2">
    <property type="entry name" value="ASPERGILLOPEPSIN-1-RELATED"/>
    <property type="match status" value="1"/>
</dbReference>
<dbReference type="FunFam" id="2.40.70.10:FF:000026">
    <property type="entry name" value="Endothiapepsin"/>
    <property type="match status" value="1"/>
</dbReference>
<dbReference type="Pfam" id="PF00026">
    <property type="entry name" value="Asp"/>
    <property type="match status" value="1"/>
</dbReference>